<evidence type="ECO:0000256" key="7">
    <source>
        <dbReference type="ARBA" id="ARBA00033740"/>
    </source>
</evidence>
<name>A0A226EDG2_FOLCA</name>
<dbReference type="CDD" id="cd00685">
    <property type="entry name" value="Trans_IPPS_HT"/>
    <property type="match status" value="1"/>
</dbReference>
<keyword evidence="6" id="KW-0414">Isoprene biosynthesis</keyword>
<proteinExistence type="inferred from homology"/>
<keyword evidence="10" id="KW-1185">Reference proteome</keyword>
<dbReference type="InterPro" id="IPR039702">
    <property type="entry name" value="FPS1-like"/>
</dbReference>
<dbReference type="GO" id="GO:0046872">
    <property type="term" value="F:metal ion binding"/>
    <property type="evidence" value="ECO:0007669"/>
    <property type="project" value="UniProtKB-KW"/>
</dbReference>
<evidence type="ECO:0000313" key="10">
    <source>
        <dbReference type="Proteomes" id="UP000198287"/>
    </source>
</evidence>
<dbReference type="GO" id="GO:0042811">
    <property type="term" value="P:pheromone biosynthetic process"/>
    <property type="evidence" value="ECO:0007669"/>
    <property type="project" value="UniProtKB-ARBA"/>
</dbReference>
<dbReference type="PANTHER" id="PTHR11525:SF0">
    <property type="entry name" value="FARNESYL PYROPHOSPHATE SYNTHASE"/>
    <property type="match status" value="1"/>
</dbReference>
<dbReference type="PANTHER" id="PTHR11525">
    <property type="entry name" value="FARNESYL-PYROPHOSPHATE SYNTHETASE"/>
    <property type="match status" value="1"/>
</dbReference>
<dbReference type="FunFam" id="1.10.600.10:FF:000021">
    <property type="entry name" value="Farnesyl pyrophosphate synthase"/>
    <property type="match status" value="1"/>
</dbReference>
<evidence type="ECO:0000256" key="3">
    <source>
        <dbReference type="ARBA" id="ARBA00022679"/>
    </source>
</evidence>
<dbReference type="SFLD" id="SFLDG01017">
    <property type="entry name" value="Polyprenyl_Transferase_Like"/>
    <property type="match status" value="1"/>
</dbReference>
<dbReference type="STRING" id="158441.A0A226EDG2"/>
<evidence type="ECO:0000256" key="8">
    <source>
        <dbReference type="ARBA" id="ARBA00034546"/>
    </source>
</evidence>
<dbReference type="GO" id="GO:0005737">
    <property type="term" value="C:cytoplasm"/>
    <property type="evidence" value="ECO:0007669"/>
    <property type="project" value="TreeGrafter"/>
</dbReference>
<comment type="similarity">
    <text evidence="2">Belongs to the FPP/GGPP synthase family.</text>
</comment>
<evidence type="ECO:0000256" key="6">
    <source>
        <dbReference type="ARBA" id="ARBA00023229"/>
    </source>
</evidence>
<dbReference type="SUPFAM" id="SSF48576">
    <property type="entry name" value="Terpenoid synthases"/>
    <property type="match status" value="1"/>
</dbReference>
<dbReference type="InterPro" id="IPR008949">
    <property type="entry name" value="Isoprenoid_synthase_dom_sf"/>
</dbReference>
<evidence type="ECO:0000256" key="2">
    <source>
        <dbReference type="ARBA" id="ARBA00006706"/>
    </source>
</evidence>
<dbReference type="SFLD" id="SFLDS00005">
    <property type="entry name" value="Isoprenoid_Synthase_Type_I"/>
    <property type="match status" value="1"/>
</dbReference>
<evidence type="ECO:0000256" key="1">
    <source>
        <dbReference type="ARBA" id="ARBA00001946"/>
    </source>
</evidence>
<keyword evidence="5" id="KW-0460">Magnesium</keyword>
<organism evidence="9 10">
    <name type="scientific">Folsomia candida</name>
    <name type="common">Springtail</name>
    <dbReference type="NCBI Taxonomy" id="158441"/>
    <lineage>
        <taxon>Eukaryota</taxon>
        <taxon>Metazoa</taxon>
        <taxon>Ecdysozoa</taxon>
        <taxon>Arthropoda</taxon>
        <taxon>Hexapoda</taxon>
        <taxon>Collembola</taxon>
        <taxon>Entomobryomorpha</taxon>
        <taxon>Isotomoidea</taxon>
        <taxon>Isotomidae</taxon>
        <taxon>Proisotominae</taxon>
        <taxon>Folsomia</taxon>
    </lineage>
</organism>
<dbReference type="InterPro" id="IPR000092">
    <property type="entry name" value="Polyprenyl_synt"/>
</dbReference>
<dbReference type="EMBL" id="LNIX01000004">
    <property type="protein sequence ID" value="OXA55278.1"/>
    <property type="molecule type" value="Genomic_DNA"/>
</dbReference>
<evidence type="ECO:0000313" key="9">
    <source>
        <dbReference type="EMBL" id="OXA55278.1"/>
    </source>
</evidence>
<keyword evidence="3" id="KW-0808">Transferase</keyword>
<comment type="caution">
    <text evidence="9">The sequence shown here is derived from an EMBL/GenBank/DDBJ whole genome shotgun (WGS) entry which is preliminary data.</text>
</comment>
<gene>
    <name evidence="9" type="ORF">Fcan01_09648</name>
</gene>
<dbReference type="Pfam" id="PF00348">
    <property type="entry name" value="polyprenyl_synt"/>
    <property type="match status" value="1"/>
</dbReference>
<comment type="cofactor">
    <cofactor evidence="1">
        <name>Mg(2+)</name>
        <dbReference type="ChEBI" id="CHEBI:18420"/>
    </cofactor>
</comment>
<comment type="pathway">
    <text evidence="7">Pheromone biosynthesis.</text>
</comment>
<evidence type="ECO:0000256" key="4">
    <source>
        <dbReference type="ARBA" id="ARBA00022723"/>
    </source>
</evidence>
<dbReference type="PROSITE" id="PS00444">
    <property type="entry name" value="POLYPRENYL_SYNTHASE_2"/>
    <property type="match status" value="1"/>
</dbReference>
<dbReference type="AlphaFoldDB" id="A0A226EDG2"/>
<dbReference type="Gene3D" id="1.10.600.10">
    <property type="entry name" value="Farnesyl Diphosphate Synthase"/>
    <property type="match status" value="1"/>
</dbReference>
<dbReference type="InterPro" id="IPR033749">
    <property type="entry name" value="Polyprenyl_synt_CS"/>
</dbReference>
<reference evidence="9 10" key="1">
    <citation type="submission" date="2015-12" db="EMBL/GenBank/DDBJ databases">
        <title>The genome of Folsomia candida.</title>
        <authorList>
            <person name="Faddeeva A."/>
            <person name="Derks M.F."/>
            <person name="Anvar Y."/>
            <person name="Smit S."/>
            <person name="Van Straalen N."/>
            <person name="Roelofs D."/>
        </authorList>
    </citation>
    <scope>NUCLEOTIDE SEQUENCE [LARGE SCALE GENOMIC DNA]</scope>
    <source>
        <strain evidence="9 10">VU population</strain>
        <tissue evidence="9">Whole body</tissue>
    </source>
</reference>
<protein>
    <recommendedName>
        <fullName evidence="8">Farnesyl pyrophosphate synthase</fullName>
    </recommendedName>
</protein>
<dbReference type="GO" id="GO:0004337">
    <property type="term" value="F:(2E,6E)-farnesyl diphosphate synthase activity"/>
    <property type="evidence" value="ECO:0007669"/>
    <property type="project" value="TreeGrafter"/>
</dbReference>
<dbReference type="PROSITE" id="PS00723">
    <property type="entry name" value="POLYPRENYL_SYNTHASE_1"/>
    <property type="match status" value="1"/>
</dbReference>
<dbReference type="GO" id="GO:0004161">
    <property type="term" value="F:dimethylallyltranstransferase activity"/>
    <property type="evidence" value="ECO:0007669"/>
    <property type="project" value="TreeGrafter"/>
</dbReference>
<dbReference type="Proteomes" id="UP000198287">
    <property type="component" value="Unassembled WGS sequence"/>
</dbReference>
<sequence>MSRVQSLFRQVATQTTISIPITPTTHPPPPSPSPRVSALKLLDFPSAVTSTSSRRTSLPLNSAPFQVFSCSAITNNTLLKKDFQVRTTDIRRNIHHWMKKCSCGFTPSRCQCQSREVTTSATNVHGVVSVNSSSELPLLSSRGTSCETLTAHTNVIHARSVVTSPKVAEIGRGRMDDGKLLSKEEREEFMSMFPQLIRDLTEIPEYRDMDDTNRWLARVMHYNVPHGKRNRGLATALAYRYLAKELTDENVKLSYVLGWCVEILQAYFLVADDIMDESQTRRGRPCWYKVDDLGDNAFNDAILLESNLYMLLKKYFRNKDYYADLVDVMHDVNHKTIYGQSLDTRTGMEKKLETYTMDRYAAIVKYKTCFYSFYLPVRLGMAMVGMNDPDVLQQVRTVTLEMGHFFQVQDDYLDCFGDPAVTGKIGTDIQDSKCSWLFVVASQKCTPEQKKYLWENYGQNDPEKIARVKKLYIELEMPQTFSLYEEQTYNLICTHIRQMSEKLPKQLFYDMVNKIYKRSV</sequence>
<evidence type="ECO:0000256" key="5">
    <source>
        <dbReference type="ARBA" id="ARBA00022842"/>
    </source>
</evidence>
<keyword evidence="4" id="KW-0479">Metal-binding</keyword>
<accession>A0A226EDG2</accession>
<dbReference type="OMA" id="SSHEWID"/>
<dbReference type="GO" id="GO:0045337">
    <property type="term" value="P:farnesyl diphosphate biosynthetic process"/>
    <property type="evidence" value="ECO:0007669"/>
    <property type="project" value="TreeGrafter"/>
</dbReference>
<dbReference type="OrthoDB" id="10257492at2759"/>